<organism evidence="3 4">
    <name type="scientific">Endosaccharibacter trunci</name>
    <dbReference type="NCBI Taxonomy" id="2812733"/>
    <lineage>
        <taxon>Bacteria</taxon>
        <taxon>Pseudomonadati</taxon>
        <taxon>Pseudomonadota</taxon>
        <taxon>Alphaproteobacteria</taxon>
        <taxon>Acetobacterales</taxon>
        <taxon>Acetobacteraceae</taxon>
        <taxon>Endosaccharibacter</taxon>
    </lineage>
</organism>
<dbReference type="Pfam" id="PF00561">
    <property type="entry name" value="Abhydrolase_1"/>
    <property type="match status" value="1"/>
</dbReference>
<dbReference type="GO" id="GO:0016787">
    <property type="term" value="F:hydrolase activity"/>
    <property type="evidence" value="ECO:0007669"/>
    <property type="project" value="UniProtKB-KW"/>
</dbReference>
<dbReference type="Proteomes" id="UP001524587">
    <property type="component" value="Unassembled WGS sequence"/>
</dbReference>
<dbReference type="InterPro" id="IPR000073">
    <property type="entry name" value="AB_hydrolase_1"/>
</dbReference>
<dbReference type="EMBL" id="JAMSKV010000002">
    <property type="protein sequence ID" value="MCQ8277382.1"/>
    <property type="molecule type" value="Genomic_DNA"/>
</dbReference>
<dbReference type="PRINTS" id="PR00111">
    <property type="entry name" value="ABHYDROLASE"/>
</dbReference>
<dbReference type="SUPFAM" id="SSF53474">
    <property type="entry name" value="alpha/beta-Hydrolases"/>
    <property type="match status" value="1"/>
</dbReference>
<sequence>MFIRSNGIELHVQQRGVGVPALVFLHYWGGSSRTWRHVVDALEDSFRTIAIDQRGWGQSDKPESGYALADLATDAVGVIAALGLQRYILVGHSMGGKVAQLIASRRPDGLKGLVLVAPSPPSPLGLPADVRRAMVSAYATRESIIATVEQVLAPDGLCGGDLEMVIEDSLRGAPAAIEAWPLATSQEDIATLVPRIEVPTIVISGKNDRVDPPDILQRELLPRIPQAQLHLLRGIGHFSPLEAPGAVANLIRTFARAVMPDRAAPIPATGR</sequence>
<dbReference type="InterPro" id="IPR050266">
    <property type="entry name" value="AB_hydrolase_sf"/>
</dbReference>
<evidence type="ECO:0000313" key="3">
    <source>
        <dbReference type="EMBL" id="MCQ8277382.1"/>
    </source>
</evidence>
<dbReference type="PANTHER" id="PTHR43798:SF31">
    <property type="entry name" value="AB HYDROLASE SUPERFAMILY PROTEIN YCLE"/>
    <property type="match status" value="1"/>
</dbReference>
<keyword evidence="4" id="KW-1185">Reference proteome</keyword>
<dbReference type="PANTHER" id="PTHR43798">
    <property type="entry name" value="MONOACYLGLYCEROL LIPASE"/>
    <property type="match status" value="1"/>
</dbReference>
<dbReference type="InterPro" id="IPR029058">
    <property type="entry name" value="AB_hydrolase_fold"/>
</dbReference>
<protein>
    <submittedName>
        <fullName evidence="3">Alpha/beta hydrolase</fullName>
    </submittedName>
</protein>
<proteinExistence type="predicted"/>
<feature type="domain" description="AB hydrolase-1" evidence="2">
    <location>
        <begin position="20"/>
        <end position="136"/>
    </location>
</feature>
<dbReference type="RefSeq" id="WP_422862833.1">
    <property type="nucleotide sequence ID" value="NZ_JAMSKV010000002.1"/>
</dbReference>
<gene>
    <name evidence="3" type="ORF">NFI95_02810</name>
</gene>
<dbReference type="Gene3D" id="3.40.50.1820">
    <property type="entry name" value="alpha/beta hydrolase"/>
    <property type="match status" value="1"/>
</dbReference>
<keyword evidence="1 3" id="KW-0378">Hydrolase</keyword>
<name>A0ABT1W533_9PROT</name>
<evidence type="ECO:0000313" key="4">
    <source>
        <dbReference type="Proteomes" id="UP001524587"/>
    </source>
</evidence>
<accession>A0ABT1W533</accession>
<reference evidence="3 4" key="1">
    <citation type="submission" date="2022-06" db="EMBL/GenBank/DDBJ databases">
        <title>Endosaccharibacter gen. nov., sp. nov., endophytic bacteria isolated from sugarcane.</title>
        <authorList>
            <person name="Pitiwittayakul N."/>
            <person name="Yukphan P."/>
            <person name="Charoenyingcharoen P."/>
            <person name="Tanasupawat S."/>
        </authorList>
    </citation>
    <scope>NUCLEOTIDE SEQUENCE [LARGE SCALE GENOMIC DNA]</scope>
    <source>
        <strain evidence="3 4">KSS8</strain>
    </source>
</reference>
<comment type="caution">
    <text evidence="3">The sequence shown here is derived from an EMBL/GenBank/DDBJ whole genome shotgun (WGS) entry which is preliminary data.</text>
</comment>
<evidence type="ECO:0000259" key="2">
    <source>
        <dbReference type="Pfam" id="PF00561"/>
    </source>
</evidence>
<evidence type="ECO:0000256" key="1">
    <source>
        <dbReference type="ARBA" id="ARBA00022801"/>
    </source>
</evidence>